<evidence type="ECO:0000313" key="2">
    <source>
        <dbReference type="Proteomes" id="UP000182264"/>
    </source>
</evidence>
<evidence type="ECO:0000313" key="1">
    <source>
        <dbReference type="EMBL" id="APG24014.1"/>
    </source>
</evidence>
<gene>
    <name evidence="1" type="ORF">A7E75_02485</name>
</gene>
<dbReference type="KEGG" id="pace:A6070_11110"/>
<accession>A0A1L3GDI2</accession>
<dbReference type="EMBL" id="CP015518">
    <property type="protein sequence ID" value="APG24014.1"/>
    <property type="molecule type" value="Genomic_DNA"/>
</dbReference>
<dbReference type="AlphaFoldDB" id="A0A1L3GDI2"/>
<organism evidence="1 2">
    <name type="scientific">Syntrophotalea acetylenica</name>
    <name type="common">Pelobacter acetylenicus</name>
    <dbReference type="NCBI Taxonomy" id="29542"/>
    <lineage>
        <taxon>Bacteria</taxon>
        <taxon>Pseudomonadati</taxon>
        <taxon>Thermodesulfobacteriota</taxon>
        <taxon>Desulfuromonadia</taxon>
        <taxon>Desulfuromonadales</taxon>
        <taxon>Syntrophotaleaceae</taxon>
        <taxon>Syntrophotalea</taxon>
    </lineage>
</organism>
<dbReference type="GO" id="GO:0003677">
    <property type="term" value="F:DNA binding"/>
    <property type="evidence" value="ECO:0007669"/>
    <property type="project" value="UniProtKB-KW"/>
</dbReference>
<keyword evidence="2" id="KW-1185">Reference proteome</keyword>
<proteinExistence type="predicted"/>
<dbReference type="InterPro" id="IPR036390">
    <property type="entry name" value="WH_DNA-bd_sf"/>
</dbReference>
<protein>
    <submittedName>
        <fullName evidence="1">DNA-binding protein</fullName>
    </submittedName>
</protein>
<keyword evidence="1" id="KW-0238">DNA-binding</keyword>
<name>A0A1L3GDI2_SYNAC</name>
<dbReference type="RefSeq" id="WP_072285830.1">
    <property type="nucleotide sequence ID" value="NZ_CP015455.1"/>
</dbReference>
<sequence length="93" mass="10695">MAIKLPLRFRLLHLMSTRNQANVHDLMKELKAEYGNEGQFSVKSFEKHLTSMRASGLIQEIDVDIDAQGKLLETFTITDFGRGRLKYLPASWK</sequence>
<dbReference type="Gene3D" id="1.10.10.10">
    <property type="entry name" value="Winged helix-like DNA-binding domain superfamily/Winged helix DNA-binding domain"/>
    <property type="match status" value="1"/>
</dbReference>
<dbReference type="SUPFAM" id="SSF46785">
    <property type="entry name" value="Winged helix' DNA-binding domain"/>
    <property type="match status" value="1"/>
</dbReference>
<reference evidence="1 2" key="1">
    <citation type="journal article" date="2017" name="Genome Announc.">
        <title>Complete Genome Sequences of Two Acetylene-Fermenting Pelobacter acetylenicus Strains.</title>
        <authorList>
            <person name="Sutton J.M."/>
            <person name="Baesman S.M."/>
            <person name="Fierst J.L."/>
            <person name="Poret-Peterson A.T."/>
            <person name="Oremland R.S."/>
            <person name="Dunlap D.S."/>
            <person name="Akob D.M."/>
        </authorList>
    </citation>
    <scope>NUCLEOTIDE SEQUENCE [LARGE SCALE GENOMIC DNA]</scope>
    <source>
        <strain evidence="1 2">DSM 3247</strain>
    </source>
</reference>
<dbReference type="Proteomes" id="UP000182264">
    <property type="component" value="Chromosome"/>
</dbReference>
<dbReference type="OrthoDB" id="1683105at2"/>
<dbReference type="InterPro" id="IPR036388">
    <property type="entry name" value="WH-like_DNA-bd_sf"/>
</dbReference>